<keyword evidence="2" id="KW-1185">Reference proteome</keyword>
<reference evidence="1" key="1">
    <citation type="submission" date="2020-02" db="EMBL/GenBank/DDBJ databases">
        <authorList>
            <person name="Scholz U."/>
            <person name="Mascher M."/>
            <person name="Fiebig A."/>
        </authorList>
    </citation>
    <scope>NUCLEOTIDE SEQUENCE</scope>
</reference>
<evidence type="ECO:0000313" key="1">
    <source>
        <dbReference type="EMBL" id="CAA7393785.1"/>
    </source>
</evidence>
<organism evidence="1 2">
    <name type="scientific">Spirodela intermedia</name>
    <name type="common">Intermediate duckweed</name>
    <dbReference type="NCBI Taxonomy" id="51605"/>
    <lineage>
        <taxon>Eukaryota</taxon>
        <taxon>Viridiplantae</taxon>
        <taxon>Streptophyta</taxon>
        <taxon>Embryophyta</taxon>
        <taxon>Tracheophyta</taxon>
        <taxon>Spermatophyta</taxon>
        <taxon>Magnoliopsida</taxon>
        <taxon>Liliopsida</taxon>
        <taxon>Araceae</taxon>
        <taxon>Lemnoideae</taxon>
        <taxon>Spirodela</taxon>
    </lineage>
</organism>
<dbReference type="Proteomes" id="UP000663760">
    <property type="component" value="Chromosome 3"/>
</dbReference>
<proteinExistence type="predicted"/>
<name>A0A7I8K996_SPIIN</name>
<accession>A0A7I8K996</accession>
<evidence type="ECO:0000313" key="2">
    <source>
        <dbReference type="Proteomes" id="UP000663760"/>
    </source>
</evidence>
<dbReference type="EMBL" id="LR746266">
    <property type="protein sequence ID" value="CAA7393785.1"/>
    <property type="molecule type" value="Genomic_DNA"/>
</dbReference>
<gene>
    <name evidence="1" type="ORF">SI8410_03004493</name>
</gene>
<sequence>MDDDPMEQCPSPPLL</sequence>
<protein>
    <submittedName>
        <fullName evidence="1">Uncharacterized protein</fullName>
    </submittedName>
</protein>